<keyword evidence="4" id="KW-0547">Nucleotide-binding</keyword>
<dbReference type="EMBL" id="BCSX01000045">
    <property type="protein sequence ID" value="GAS91117.1"/>
    <property type="molecule type" value="Genomic_DNA"/>
</dbReference>
<dbReference type="PANTHER" id="PTHR30134">
    <property type="entry name" value="HYDROGENASE PROTEIN ASSEMBLY PROTEIN, NICKEL CHAPERONE"/>
    <property type="match status" value="1"/>
</dbReference>
<name>A0A100W3S8_9MYCO</name>
<comment type="similarity">
    <text evidence="1">Belongs to the SIMIBI class G3E GTPase family. HypB/HupM subfamily.</text>
</comment>
<reference evidence="11" key="2">
    <citation type="submission" date="2016-02" db="EMBL/GenBank/DDBJ databases">
        <title>Draft genome sequence of five rapidly growing Mycobacterium species.</title>
        <authorList>
            <person name="Katahira K."/>
            <person name="Gotou Y."/>
            <person name="Iida K."/>
            <person name="Ogura Y."/>
            <person name="Hayashi T."/>
        </authorList>
    </citation>
    <scope>NUCLEOTIDE SEQUENCE [LARGE SCALE GENOMIC DNA]</scope>
    <source>
        <strain evidence="11">JCM15654</strain>
    </source>
</reference>
<dbReference type="InterPro" id="IPR004392">
    <property type="entry name" value="Hyd_mat_HypB"/>
</dbReference>
<organism evidence="10 11">
    <name type="scientific">Mycolicibacterium brisbanense</name>
    <dbReference type="NCBI Taxonomy" id="146020"/>
    <lineage>
        <taxon>Bacteria</taxon>
        <taxon>Bacillati</taxon>
        <taxon>Actinomycetota</taxon>
        <taxon>Actinomycetes</taxon>
        <taxon>Mycobacteriales</taxon>
        <taxon>Mycobacteriaceae</taxon>
        <taxon>Mycolicibacterium</taxon>
    </lineage>
</organism>
<evidence type="ECO:0000259" key="9">
    <source>
        <dbReference type="Pfam" id="PF02492"/>
    </source>
</evidence>
<dbReference type="AlphaFoldDB" id="A0A100W3S8"/>
<dbReference type="InterPro" id="IPR003495">
    <property type="entry name" value="CobW/HypB/UreG_nucleotide-bd"/>
</dbReference>
<dbReference type="CDD" id="cd05390">
    <property type="entry name" value="HypB"/>
    <property type="match status" value="1"/>
</dbReference>
<evidence type="ECO:0000256" key="3">
    <source>
        <dbReference type="ARBA" id="ARBA00022723"/>
    </source>
</evidence>
<evidence type="ECO:0000256" key="8">
    <source>
        <dbReference type="SAM" id="MobiDB-lite"/>
    </source>
</evidence>
<dbReference type="Pfam" id="PF02492">
    <property type="entry name" value="cobW"/>
    <property type="match status" value="1"/>
</dbReference>
<dbReference type="GO" id="GO:0051604">
    <property type="term" value="P:protein maturation"/>
    <property type="evidence" value="ECO:0007669"/>
    <property type="project" value="InterPro"/>
</dbReference>
<keyword evidence="3" id="KW-0479">Metal-binding</keyword>
<dbReference type="RefSeq" id="WP_062831079.1">
    <property type="nucleotide sequence ID" value="NZ_BCSX01000045.1"/>
</dbReference>
<evidence type="ECO:0000256" key="5">
    <source>
        <dbReference type="ARBA" id="ARBA00022801"/>
    </source>
</evidence>
<dbReference type="GO" id="GO:0003924">
    <property type="term" value="F:GTPase activity"/>
    <property type="evidence" value="ECO:0007669"/>
    <property type="project" value="InterPro"/>
</dbReference>
<proteinExistence type="inferred from homology"/>
<evidence type="ECO:0000256" key="4">
    <source>
        <dbReference type="ARBA" id="ARBA00022741"/>
    </source>
</evidence>
<evidence type="ECO:0000256" key="1">
    <source>
        <dbReference type="ARBA" id="ARBA00006211"/>
    </source>
</evidence>
<accession>A0A100W3S8</accession>
<keyword evidence="2" id="KW-0533">Nickel</keyword>
<dbReference type="PANTHER" id="PTHR30134:SF2">
    <property type="entry name" value="HYDROGENASE MATURATION FACTOR HYPB"/>
    <property type="match status" value="1"/>
</dbReference>
<keyword evidence="11" id="KW-1185">Reference proteome</keyword>
<dbReference type="GO" id="GO:0008270">
    <property type="term" value="F:zinc ion binding"/>
    <property type="evidence" value="ECO:0007669"/>
    <property type="project" value="TreeGrafter"/>
</dbReference>
<feature type="region of interest" description="Disordered" evidence="8">
    <location>
        <begin position="16"/>
        <end position="38"/>
    </location>
</feature>
<evidence type="ECO:0000313" key="11">
    <source>
        <dbReference type="Proteomes" id="UP000069620"/>
    </source>
</evidence>
<evidence type="ECO:0000256" key="2">
    <source>
        <dbReference type="ARBA" id="ARBA00022596"/>
    </source>
</evidence>
<dbReference type="STRING" id="146020.RMCB_5213"/>
<dbReference type="GO" id="GO:0005525">
    <property type="term" value="F:GTP binding"/>
    <property type="evidence" value="ECO:0007669"/>
    <property type="project" value="UniProtKB-KW"/>
</dbReference>
<feature type="domain" description="CobW/HypB/UreG nucleotide-binding" evidence="9">
    <location>
        <begin position="69"/>
        <end position="229"/>
    </location>
</feature>
<reference evidence="11" key="1">
    <citation type="journal article" date="2016" name="Genome Announc.">
        <title>Draft Genome Sequences of Five Rapidly Growing Mycobacterium Species, M. thermoresistibile, M. fortuitum subsp. acetamidolyticum, M. canariasense, M. brisbanense, and M. novocastrense.</title>
        <authorList>
            <person name="Katahira K."/>
            <person name="Ogura Y."/>
            <person name="Gotoh Y."/>
            <person name="Hayashi T."/>
        </authorList>
    </citation>
    <scope>NUCLEOTIDE SEQUENCE [LARGE SCALE GENOMIC DNA]</scope>
    <source>
        <strain evidence="11">JCM15654</strain>
    </source>
</reference>
<gene>
    <name evidence="10" type="ORF">RMCB_5213</name>
</gene>
<dbReference type="OrthoDB" id="9802035at2"/>
<keyword evidence="7" id="KW-0342">GTP-binding</keyword>
<evidence type="ECO:0000256" key="6">
    <source>
        <dbReference type="ARBA" id="ARBA00022833"/>
    </source>
</evidence>
<dbReference type="NCBIfam" id="TIGR00073">
    <property type="entry name" value="hypB"/>
    <property type="match status" value="1"/>
</dbReference>
<dbReference type="SUPFAM" id="SSF52540">
    <property type="entry name" value="P-loop containing nucleoside triphosphate hydrolases"/>
    <property type="match status" value="1"/>
</dbReference>
<evidence type="ECO:0000256" key="7">
    <source>
        <dbReference type="ARBA" id="ARBA00023134"/>
    </source>
</evidence>
<protein>
    <submittedName>
        <fullName evidence="10">Hydrogenase accessory protein HypB</fullName>
    </submittedName>
</protein>
<keyword evidence="5" id="KW-0378">Hydrolase</keyword>
<sequence>MCATCGCGHDGPTITIPGTDHDHRHPHQHPHPHDEHTETVTLEQKVLAKNDLVAEQNRRWLAGRGILALNVTSSPGAGKTTLLERTIREYGTRRPIAVIEGDQETLLDADRIRSAGARSVQVNTGAGCHLDANMVRGALDALDPEPDSVLFIENVGNLVCPALFDLGERNKVVVVSVTEGADKPLKYPYMFAVADLVVINKIDLIPYVDFDIETCCSRARSVNPRVDILPVSATRGDGLESWYAWIDTCAMSTMPGATVDNTNPQE</sequence>
<dbReference type="Gene3D" id="3.40.50.300">
    <property type="entry name" value="P-loop containing nucleotide triphosphate hydrolases"/>
    <property type="match status" value="1"/>
</dbReference>
<evidence type="ECO:0000313" key="10">
    <source>
        <dbReference type="EMBL" id="GAS91117.1"/>
    </source>
</evidence>
<dbReference type="Proteomes" id="UP000069620">
    <property type="component" value="Unassembled WGS sequence"/>
</dbReference>
<keyword evidence="6" id="KW-0862">Zinc</keyword>
<comment type="caution">
    <text evidence="10">The sequence shown here is derived from an EMBL/GenBank/DDBJ whole genome shotgun (WGS) entry which is preliminary data.</text>
</comment>
<dbReference type="GO" id="GO:0016151">
    <property type="term" value="F:nickel cation binding"/>
    <property type="evidence" value="ECO:0007669"/>
    <property type="project" value="InterPro"/>
</dbReference>
<dbReference type="InterPro" id="IPR027417">
    <property type="entry name" value="P-loop_NTPase"/>
</dbReference>